<feature type="non-terminal residue" evidence="2">
    <location>
        <position position="1"/>
    </location>
</feature>
<proteinExistence type="predicted"/>
<reference evidence="2" key="1">
    <citation type="submission" date="2021-02" db="EMBL/GenBank/DDBJ databases">
        <authorList>
            <person name="Dougan E. K."/>
            <person name="Rhodes N."/>
            <person name="Thang M."/>
            <person name="Chan C."/>
        </authorList>
    </citation>
    <scope>NUCLEOTIDE SEQUENCE</scope>
</reference>
<dbReference type="Proteomes" id="UP000601435">
    <property type="component" value="Unassembled WGS sequence"/>
</dbReference>
<evidence type="ECO:0000313" key="2">
    <source>
        <dbReference type="EMBL" id="CAE7797350.1"/>
    </source>
</evidence>
<dbReference type="OrthoDB" id="441115at2759"/>
<sequence>MLALEADDVNFARCSVRSLLSDMGVESGLWQLPTLVHDPAEDFASQTRCFENAAPLADGDHMLHHCMTELELGFSAIDKEMWACFDSQLNGLAKVFSKRDHLERYLKTNILNNDKIPAQAKQGLTSMFRSTCPTYNKSRWHFMFDVLHWLASRRQLLDWLEPDTSRGAGGSEDLTKSEGENLRKRKDSDRAEAMAGERTRARDKPCRLAGRRLIELSCGKARDFLDELEAMKLEASSQAAVSLRHLQTFGEEASGFAERVKAAFSTAQRKIMLRFEQGSSYYSKFPWNIVKLLGYTVAPKHQRQAEARNSRVFAAELCSLFDAGELQFTGTFAARFFSGPLFVALRAWACVGNEDDMDTRLFRELFAYGVSLVAMQRLEGRHHLVNLRMSTSRASTATTVSAALRRRQNKDVHRQSFRDELEDFLQDFKSLIPEPWNSMAELQRLISGQHLDIMFQDVSREELLISAASAASRTVDAGDHGELVLFQQHIKSVMKEGSCYAVPISSGANGTVYDVLQLLSCKPAAKKYMERVAGKGEDKWVGQVAVAKLGRTIATPHVSSPVVIDVEVDPETAPDQLCPYPCDSQFSSSLNSVEAFPVHTFFKYGFEHIYEFQVQRSACVLSEAALEDAAEILELDVDAE</sequence>
<feature type="compositionally biased region" description="Basic and acidic residues" evidence="1">
    <location>
        <begin position="173"/>
        <end position="201"/>
    </location>
</feature>
<organism evidence="2 3">
    <name type="scientific">Symbiodinium necroappetens</name>
    <dbReference type="NCBI Taxonomy" id="1628268"/>
    <lineage>
        <taxon>Eukaryota</taxon>
        <taxon>Sar</taxon>
        <taxon>Alveolata</taxon>
        <taxon>Dinophyceae</taxon>
        <taxon>Suessiales</taxon>
        <taxon>Symbiodiniaceae</taxon>
        <taxon>Symbiodinium</taxon>
    </lineage>
</organism>
<evidence type="ECO:0000256" key="1">
    <source>
        <dbReference type="SAM" id="MobiDB-lite"/>
    </source>
</evidence>
<feature type="region of interest" description="Disordered" evidence="1">
    <location>
        <begin position="165"/>
        <end position="201"/>
    </location>
</feature>
<protein>
    <submittedName>
        <fullName evidence="2">PREP1 protein</fullName>
    </submittedName>
</protein>
<keyword evidence="3" id="KW-1185">Reference proteome</keyword>
<gene>
    <name evidence="2" type="primary">PREP1</name>
    <name evidence="2" type="ORF">SNEC2469_LOCUS23484</name>
</gene>
<evidence type="ECO:0000313" key="3">
    <source>
        <dbReference type="Proteomes" id="UP000601435"/>
    </source>
</evidence>
<name>A0A812YUY0_9DINO</name>
<dbReference type="AlphaFoldDB" id="A0A812YUY0"/>
<dbReference type="EMBL" id="CAJNJA010043870">
    <property type="protein sequence ID" value="CAE7797350.1"/>
    <property type="molecule type" value="Genomic_DNA"/>
</dbReference>
<comment type="caution">
    <text evidence="2">The sequence shown here is derived from an EMBL/GenBank/DDBJ whole genome shotgun (WGS) entry which is preliminary data.</text>
</comment>
<accession>A0A812YUY0</accession>